<dbReference type="Proteomes" id="UP001497493">
    <property type="component" value="Chromosome"/>
</dbReference>
<dbReference type="InterPro" id="IPR043132">
    <property type="entry name" value="BCAT-like_C"/>
</dbReference>
<dbReference type="Gene3D" id="3.30.470.10">
    <property type="match status" value="1"/>
</dbReference>
<dbReference type="CDD" id="cd01558">
    <property type="entry name" value="D-AAT_like"/>
    <property type="match status" value="1"/>
</dbReference>
<evidence type="ECO:0000313" key="7">
    <source>
        <dbReference type="Proteomes" id="UP001497493"/>
    </source>
</evidence>
<sequence length="285" mass="32023">MAPQDRLVFLNGNYLPLHEAKISVLDRGFLFGDGVYEVIPVYGGRPFRLEEHLRRLHQSLAGIRMVSPLTDTEWAEIFARLVDGFHDQYLYLQVTRGAAPKRDHAIPAEVEPTVFVMAAPIAPLPPKGIHAVTLEDIRWRWCHIKAITLLANVLLRQEAADHGAAEAILVRDGWVTEGAASNVFIVRQGQLATPPKSNELLPGITRDLVLELAEQHDLPAEERNIRAKELKEADEIWVTSSTREVLPVVRLDDAPVGDGEPGPLWRRMQEIYQAYKQRLRPPASP</sequence>
<keyword evidence="6" id="KW-0808">Transferase</keyword>
<dbReference type="EMBL" id="OZ026884">
    <property type="protein sequence ID" value="CAL1239191.1"/>
    <property type="molecule type" value="Genomic_DNA"/>
</dbReference>
<dbReference type="InterPro" id="IPR018300">
    <property type="entry name" value="Aminotrans_IV_CS"/>
</dbReference>
<dbReference type="PANTHER" id="PTHR42743">
    <property type="entry name" value="AMINO-ACID AMINOTRANSFERASE"/>
    <property type="match status" value="1"/>
</dbReference>
<evidence type="ECO:0000256" key="5">
    <source>
        <dbReference type="RuleBase" id="RU004516"/>
    </source>
</evidence>
<keyword evidence="3 5" id="KW-0663">Pyridoxal phosphate</keyword>
<evidence type="ECO:0000256" key="4">
    <source>
        <dbReference type="RuleBase" id="RU004106"/>
    </source>
</evidence>
<dbReference type="SUPFAM" id="SSF56752">
    <property type="entry name" value="D-aminoacid aminotransferase-like PLP-dependent enzymes"/>
    <property type="match status" value="1"/>
</dbReference>
<keyword evidence="7" id="KW-1185">Reference proteome</keyword>
<protein>
    <submittedName>
        <fullName evidence="6">D-alanine aminotransferase</fullName>
        <ecNumber evidence="6">2.6.1.21</ecNumber>
    </submittedName>
</protein>
<evidence type="ECO:0000256" key="3">
    <source>
        <dbReference type="ARBA" id="ARBA00022898"/>
    </source>
</evidence>
<evidence type="ECO:0000256" key="1">
    <source>
        <dbReference type="ARBA" id="ARBA00001933"/>
    </source>
</evidence>
<dbReference type="RefSeq" id="WP_348758776.1">
    <property type="nucleotide sequence ID" value="NZ_OZ026884.1"/>
</dbReference>
<dbReference type="Gene3D" id="3.20.10.10">
    <property type="entry name" value="D-amino Acid Aminotransferase, subunit A, domain 2"/>
    <property type="match status" value="1"/>
</dbReference>
<keyword evidence="6" id="KW-0032">Aminotransferase</keyword>
<dbReference type="InterPro" id="IPR001544">
    <property type="entry name" value="Aminotrans_IV"/>
</dbReference>
<evidence type="ECO:0000313" key="6">
    <source>
        <dbReference type="EMBL" id="CAL1239191.1"/>
    </source>
</evidence>
<dbReference type="InterPro" id="IPR036038">
    <property type="entry name" value="Aminotransferase-like"/>
</dbReference>
<accession>A0ABP1C4R2</accession>
<dbReference type="PANTHER" id="PTHR42743:SF10">
    <property type="entry name" value="D-ALANINE AMINOTRANSFERASE"/>
    <property type="match status" value="1"/>
</dbReference>
<dbReference type="Pfam" id="PF01063">
    <property type="entry name" value="Aminotran_4"/>
    <property type="match status" value="1"/>
</dbReference>
<dbReference type="EC" id="2.6.1.21" evidence="6"/>
<dbReference type="GO" id="GO:0047810">
    <property type="term" value="F:D-alanine-2-oxoglutarate aminotransferase activity"/>
    <property type="evidence" value="ECO:0007669"/>
    <property type="project" value="UniProtKB-EC"/>
</dbReference>
<reference evidence="6 7" key="1">
    <citation type="submission" date="2024-04" db="EMBL/GenBank/DDBJ databases">
        <authorList>
            <person name="Cremers G."/>
        </authorList>
    </citation>
    <scope>NUCLEOTIDE SEQUENCE [LARGE SCALE GENOMIC DNA]</scope>
    <source>
        <strain evidence="6">MeCH1-AG</strain>
    </source>
</reference>
<evidence type="ECO:0000256" key="2">
    <source>
        <dbReference type="ARBA" id="ARBA00009320"/>
    </source>
</evidence>
<gene>
    <name evidence="6" type="primary">dat</name>
    <name evidence="6" type="ORF">MECH1_V1_0415</name>
</gene>
<organism evidence="6 7">
    <name type="scientific">Candidatus Methylocalor cossyra</name>
    <dbReference type="NCBI Taxonomy" id="3108543"/>
    <lineage>
        <taxon>Bacteria</taxon>
        <taxon>Pseudomonadati</taxon>
        <taxon>Pseudomonadota</taxon>
        <taxon>Gammaproteobacteria</taxon>
        <taxon>Methylococcales</taxon>
        <taxon>Methylococcaceae</taxon>
        <taxon>Candidatus Methylocalor</taxon>
    </lineage>
</organism>
<dbReference type="PROSITE" id="PS00770">
    <property type="entry name" value="AA_TRANSFER_CLASS_4"/>
    <property type="match status" value="1"/>
</dbReference>
<comment type="cofactor">
    <cofactor evidence="1 5">
        <name>pyridoxal 5'-phosphate</name>
        <dbReference type="ChEBI" id="CHEBI:597326"/>
    </cofactor>
</comment>
<dbReference type="InterPro" id="IPR050571">
    <property type="entry name" value="Class-IV_PLP-Dep_Aminotrnsfr"/>
</dbReference>
<name>A0ABP1C4R2_9GAMM</name>
<dbReference type="InterPro" id="IPR043131">
    <property type="entry name" value="BCAT-like_N"/>
</dbReference>
<proteinExistence type="inferred from homology"/>
<comment type="similarity">
    <text evidence="2 4">Belongs to the class-IV pyridoxal-phosphate-dependent aminotransferase family.</text>
</comment>